<gene>
    <name evidence="2" type="ORF">ST47_g2793</name>
</gene>
<reference evidence="2 3" key="1">
    <citation type="journal article" date="2016" name="Sci. Rep.">
        <title>Draft genome sequencing and secretome analysis of fungal phytopathogen Ascochyta rabiei provides insight into the necrotrophic effector repertoire.</title>
        <authorList>
            <person name="Verma S."/>
            <person name="Gazara R.K."/>
            <person name="Nizam S."/>
            <person name="Parween S."/>
            <person name="Chattopadhyay D."/>
            <person name="Verma P.K."/>
        </authorList>
    </citation>
    <scope>NUCLEOTIDE SEQUENCE [LARGE SCALE GENOMIC DNA]</scope>
    <source>
        <strain evidence="2 3">ArDII</strain>
    </source>
</reference>
<name>A0A163IZQ9_DIDRA</name>
<sequence>MGPTPPRTPTARKSLPGSPSATTPNATALGSPIVIQKRKWQGDNVPLPLQGLTQPEDEGESAPVAQMTPTKRRRSEDEIKVEPQYRAMPAAPLPTQSFAQNPAAFPSRPPQSQQHTLRLAYPDDWRQRIFMNALQSNQNLIPGNVATTTMTSQHIDRFANAMWQVVFNHENTMRDVTARSAMFSTLKLRALARLNYLPSWWHLREMACIVMMRMKWIIDDSEMQGLWMETVEWCGRVETKMGIHTDGAGVPKQHDEDDAQEGVGKVES</sequence>
<organism evidence="2 3">
    <name type="scientific">Didymella rabiei</name>
    <name type="common">Chickpea ascochyta blight fungus</name>
    <name type="synonym">Mycosphaerella rabiei</name>
    <dbReference type="NCBI Taxonomy" id="5454"/>
    <lineage>
        <taxon>Eukaryota</taxon>
        <taxon>Fungi</taxon>
        <taxon>Dikarya</taxon>
        <taxon>Ascomycota</taxon>
        <taxon>Pezizomycotina</taxon>
        <taxon>Dothideomycetes</taxon>
        <taxon>Pleosporomycetidae</taxon>
        <taxon>Pleosporales</taxon>
        <taxon>Pleosporineae</taxon>
        <taxon>Didymellaceae</taxon>
        <taxon>Ascochyta</taxon>
    </lineage>
</organism>
<dbReference type="EMBL" id="JYNV01000116">
    <property type="protein sequence ID" value="KZM26050.1"/>
    <property type="molecule type" value="Genomic_DNA"/>
</dbReference>
<protein>
    <submittedName>
        <fullName evidence="2">Uncharacterized protein</fullName>
    </submittedName>
</protein>
<proteinExistence type="predicted"/>
<comment type="caution">
    <text evidence="2">The sequence shown here is derived from an EMBL/GenBank/DDBJ whole genome shotgun (WGS) entry which is preliminary data.</text>
</comment>
<evidence type="ECO:0000313" key="2">
    <source>
        <dbReference type="EMBL" id="KZM26050.1"/>
    </source>
</evidence>
<feature type="compositionally biased region" description="Polar residues" evidence="1">
    <location>
        <begin position="17"/>
        <end position="28"/>
    </location>
</feature>
<evidence type="ECO:0000313" key="3">
    <source>
        <dbReference type="Proteomes" id="UP000076837"/>
    </source>
</evidence>
<dbReference type="Proteomes" id="UP000076837">
    <property type="component" value="Unassembled WGS sequence"/>
</dbReference>
<dbReference type="STRING" id="5454.A0A163IZQ9"/>
<feature type="region of interest" description="Disordered" evidence="1">
    <location>
        <begin position="244"/>
        <end position="268"/>
    </location>
</feature>
<dbReference type="AlphaFoldDB" id="A0A163IZQ9"/>
<dbReference type="OrthoDB" id="3777131at2759"/>
<keyword evidence="3" id="KW-1185">Reference proteome</keyword>
<accession>A0A163IZQ9</accession>
<feature type="region of interest" description="Disordered" evidence="1">
    <location>
        <begin position="1"/>
        <end position="80"/>
    </location>
</feature>
<evidence type="ECO:0000256" key="1">
    <source>
        <dbReference type="SAM" id="MobiDB-lite"/>
    </source>
</evidence>